<evidence type="ECO:0000256" key="7">
    <source>
        <dbReference type="SAM" id="Phobius"/>
    </source>
</evidence>
<evidence type="ECO:0000256" key="1">
    <source>
        <dbReference type="ARBA" id="ARBA00004651"/>
    </source>
</evidence>
<feature type="domain" description="ABC3 transporter permease C-terminal" evidence="8">
    <location>
        <begin position="270"/>
        <end position="390"/>
    </location>
</feature>
<sequence length="788" mass="87028">MQALDRKLFRDLGRLWGQALAIALVVACGIACFVMAQSAYNSLQLTQNTYYDRYHFAEIFASVKRAPNSLEARIQDIPGVAQTETRIVVDVNLNLPDRLEPATGRLISIPPQQHPRLNNIHISQGRYIAPNRGDEILISEAFAEANDLQIGDKIGAVINGRWQQLQIVGIALSPEYIYEVRGGADIYPDSKSFGLLWISRDALGSAFNMDGAFNNITLTLSPQAREVEVINQVDHILEGYGSLGAYGRSDQLSHRIISDEITSLEVTATMLPTIFLAIAAFLLNIVLSRLVGTQREQIGVLKAFGYGFMSIGAHYLKFVLIIILGGSILGTLAGLWLGKGLTELYAEYFRFPILTYHADSRLILGAIAISAIAAILGGIIPVYRAAALPPAVAMRPEPPTEYKPTIIEQLGLQGLFSPSGRIILRNLERKPIQAALSIFGVAVAVAILMTGNYLSDALNHLMDVQFRQVQREDMTIVFTEPRPARTRHEIAQLQGVLQSETFRSVPARLRHEHYQYRLGLTGIDPQGQFRRLLDDQLRPVRLPSQGVVMTQKLGEILHLKIGDILTVEVLEGSRPVREIPVVGFVEEMVGLNAYMDITALHEFMQEGATVSGAYLSVDAKFLNSLYEQLKQMPGVGGISTRESMLNSFEKISGQNLKVFTGVLVVFAVIITFSVVYNSARIALSERSRELASLRIIGFSRREVAFILLGEQAILIVLAIPVGMVFGYSLSALMSMAYNTEMYRVPLVIQQSTYIFTSITVLLAAAISGFLIRRQLNGLNLVEVLKTRE</sequence>
<keyword evidence="3" id="KW-1003">Cell membrane</keyword>
<gene>
    <name evidence="10" type="ORF">K4A83_06020</name>
</gene>
<dbReference type="PANTHER" id="PTHR30489">
    <property type="entry name" value="LIPOPROTEIN-RELEASING SYSTEM TRANSMEMBRANE PROTEIN LOLE"/>
    <property type="match status" value="1"/>
</dbReference>
<feature type="transmembrane region" description="Helical" evidence="7">
    <location>
        <begin position="704"/>
        <end position="733"/>
    </location>
</feature>
<organism evidence="10 11">
    <name type="scientific">Spirulina subsalsa FACHB-351</name>
    <dbReference type="NCBI Taxonomy" id="234711"/>
    <lineage>
        <taxon>Bacteria</taxon>
        <taxon>Bacillati</taxon>
        <taxon>Cyanobacteriota</taxon>
        <taxon>Cyanophyceae</taxon>
        <taxon>Spirulinales</taxon>
        <taxon>Spirulinaceae</taxon>
        <taxon>Spirulina</taxon>
    </lineage>
</organism>
<reference evidence="10 11" key="1">
    <citation type="submission" date="2021-08" db="EMBL/GenBank/DDBJ databases">
        <title>Draft genome sequence of Spirulina subsalsa with high tolerance to salinity and hype-accumulation of phycocyanin.</title>
        <authorList>
            <person name="Pei H."/>
            <person name="Jiang L."/>
        </authorList>
    </citation>
    <scope>NUCLEOTIDE SEQUENCE [LARGE SCALE GENOMIC DNA]</scope>
    <source>
        <strain evidence="10 11">FACHB-351</strain>
    </source>
</reference>
<evidence type="ECO:0000259" key="8">
    <source>
        <dbReference type="Pfam" id="PF02687"/>
    </source>
</evidence>
<evidence type="ECO:0000259" key="9">
    <source>
        <dbReference type="Pfam" id="PF12704"/>
    </source>
</evidence>
<comment type="caution">
    <text evidence="10">The sequence shown here is derived from an EMBL/GenBank/DDBJ whole genome shotgun (WGS) entry which is preliminary data.</text>
</comment>
<dbReference type="PROSITE" id="PS51257">
    <property type="entry name" value="PROKAR_LIPOPROTEIN"/>
    <property type="match status" value="1"/>
</dbReference>
<evidence type="ECO:0000256" key="6">
    <source>
        <dbReference type="ARBA" id="ARBA00023136"/>
    </source>
</evidence>
<feature type="transmembrane region" description="Helical" evidence="7">
    <location>
        <begin position="362"/>
        <end position="386"/>
    </location>
</feature>
<keyword evidence="6 7" id="KW-0472">Membrane</keyword>
<evidence type="ECO:0000256" key="2">
    <source>
        <dbReference type="ARBA" id="ARBA00005236"/>
    </source>
</evidence>
<dbReference type="EMBL" id="JAIHOM010000021">
    <property type="protein sequence ID" value="MCW6035829.1"/>
    <property type="molecule type" value="Genomic_DNA"/>
</dbReference>
<feature type="transmembrane region" description="Helical" evidence="7">
    <location>
        <begin position="753"/>
        <end position="771"/>
    </location>
</feature>
<dbReference type="Proteomes" id="UP001526426">
    <property type="component" value="Unassembled WGS sequence"/>
</dbReference>
<comment type="similarity">
    <text evidence="2">Belongs to the ABC-4 integral membrane protein family. LolC/E subfamily.</text>
</comment>
<dbReference type="Pfam" id="PF12704">
    <property type="entry name" value="MacB_PCD"/>
    <property type="match status" value="1"/>
</dbReference>
<dbReference type="PANTHER" id="PTHR30489:SF0">
    <property type="entry name" value="LIPOPROTEIN-RELEASING SYSTEM TRANSMEMBRANE PROTEIN LOLE"/>
    <property type="match status" value="1"/>
</dbReference>
<dbReference type="InterPro" id="IPR051447">
    <property type="entry name" value="Lipoprotein-release_system"/>
</dbReference>
<dbReference type="Pfam" id="PF02687">
    <property type="entry name" value="FtsX"/>
    <property type="match status" value="2"/>
</dbReference>
<evidence type="ECO:0000256" key="3">
    <source>
        <dbReference type="ARBA" id="ARBA00022475"/>
    </source>
</evidence>
<evidence type="ECO:0000256" key="4">
    <source>
        <dbReference type="ARBA" id="ARBA00022692"/>
    </source>
</evidence>
<protein>
    <submittedName>
        <fullName evidence="10">ABC transporter permease</fullName>
    </submittedName>
</protein>
<feature type="transmembrane region" description="Helical" evidence="7">
    <location>
        <begin position="20"/>
        <end position="40"/>
    </location>
</feature>
<feature type="domain" description="MacB-like periplasmic core" evidence="9">
    <location>
        <begin position="23"/>
        <end position="234"/>
    </location>
</feature>
<accession>A0ABT3L402</accession>
<comment type="subcellular location">
    <subcellularLocation>
        <location evidence="1">Cell membrane</location>
        <topology evidence="1">Multi-pass membrane protein</topology>
    </subcellularLocation>
</comment>
<keyword evidence="5 7" id="KW-1133">Transmembrane helix</keyword>
<dbReference type="InterPro" id="IPR003838">
    <property type="entry name" value="ABC3_permease_C"/>
</dbReference>
<feature type="transmembrane region" description="Helical" evidence="7">
    <location>
        <begin position="313"/>
        <end position="337"/>
    </location>
</feature>
<keyword evidence="11" id="KW-1185">Reference proteome</keyword>
<dbReference type="RefSeq" id="WP_265263545.1">
    <property type="nucleotide sequence ID" value="NZ_JAIHOM010000021.1"/>
</dbReference>
<feature type="transmembrane region" description="Helical" evidence="7">
    <location>
        <begin position="658"/>
        <end position="683"/>
    </location>
</feature>
<feature type="domain" description="ABC3 transporter permease C-terminal" evidence="8">
    <location>
        <begin position="662"/>
        <end position="778"/>
    </location>
</feature>
<proteinExistence type="inferred from homology"/>
<evidence type="ECO:0000256" key="5">
    <source>
        <dbReference type="ARBA" id="ARBA00022989"/>
    </source>
</evidence>
<evidence type="ECO:0000313" key="11">
    <source>
        <dbReference type="Proteomes" id="UP001526426"/>
    </source>
</evidence>
<feature type="transmembrane region" description="Helical" evidence="7">
    <location>
        <begin position="270"/>
        <end position="292"/>
    </location>
</feature>
<evidence type="ECO:0000313" key="10">
    <source>
        <dbReference type="EMBL" id="MCW6035829.1"/>
    </source>
</evidence>
<name>A0ABT3L402_9CYAN</name>
<keyword evidence="4 7" id="KW-0812">Transmembrane</keyword>
<feature type="transmembrane region" description="Helical" evidence="7">
    <location>
        <begin position="434"/>
        <end position="454"/>
    </location>
</feature>
<dbReference type="InterPro" id="IPR025857">
    <property type="entry name" value="MacB_PCD"/>
</dbReference>